<protein>
    <submittedName>
        <fullName evidence="3">Integrase core domain protein</fullName>
    </submittedName>
</protein>
<comment type="function">
    <text evidence="1">Involved in the transposition of the insertion sequence.</text>
</comment>
<dbReference type="InterPro" id="IPR012337">
    <property type="entry name" value="RNaseH-like_sf"/>
</dbReference>
<dbReference type="Pfam" id="PF13333">
    <property type="entry name" value="rve_2"/>
    <property type="match status" value="1"/>
</dbReference>
<accession>A0A0F0LB99</accession>
<comment type="caution">
    <text evidence="3">The sequence shown here is derived from an EMBL/GenBank/DDBJ whole genome shotgun (WGS) entry which is preliminary data.</text>
</comment>
<feature type="domain" description="Integrase catalytic" evidence="2">
    <location>
        <begin position="127"/>
        <end position="277"/>
    </location>
</feature>
<dbReference type="PANTHER" id="PTHR46889:SF4">
    <property type="entry name" value="TRANSPOSASE INSO FOR INSERTION SEQUENCE ELEMENT IS911B-RELATED"/>
    <property type="match status" value="1"/>
</dbReference>
<gene>
    <name evidence="3" type="ORF">RL72_00297</name>
</gene>
<dbReference type="Pfam" id="PF13276">
    <property type="entry name" value="HTH_21"/>
    <property type="match status" value="1"/>
</dbReference>
<keyword evidence="4" id="KW-1185">Reference proteome</keyword>
<dbReference type="PROSITE" id="PS50994">
    <property type="entry name" value="INTEGRASE"/>
    <property type="match status" value="1"/>
</dbReference>
<organism evidence="3 4">
    <name type="scientific">Microbacterium azadirachtae</name>
    <dbReference type="NCBI Taxonomy" id="582680"/>
    <lineage>
        <taxon>Bacteria</taxon>
        <taxon>Bacillati</taxon>
        <taxon>Actinomycetota</taxon>
        <taxon>Actinomycetes</taxon>
        <taxon>Micrococcales</taxon>
        <taxon>Microbacteriaceae</taxon>
        <taxon>Microbacterium</taxon>
    </lineage>
</organism>
<dbReference type="EMBL" id="JYIT01000046">
    <property type="protein sequence ID" value="KJL29939.1"/>
    <property type="molecule type" value="Genomic_DNA"/>
</dbReference>
<dbReference type="GO" id="GO:0015074">
    <property type="term" value="P:DNA integration"/>
    <property type="evidence" value="ECO:0007669"/>
    <property type="project" value="InterPro"/>
</dbReference>
<dbReference type="SUPFAM" id="SSF53098">
    <property type="entry name" value="Ribonuclease H-like"/>
    <property type="match status" value="1"/>
</dbReference>
<dbReference type="OrthoDB" id="4426778at2"/>
<proteinExistence type="predicted"/>
<evidence type="ECO:0000259" key="2">
    <source>
        <dbReference type="PROSITE" id="PS50994"/>
    </source>
</evidence>
<dbReference type="InterPro" id="IPR050900">
    <property type="entry name" value="Transposase_IS3/IS150/IS904"/>
</dbReference>
<dbReference type="InterPro" id="IPR001584">
    <property type="entry name" value="Integrase_cat-core"/>
</dbReference>
<dbReference type="InterPro" id="IPR048020">
    <property type="entry name" value="Transpos_IS3"/>
</dbReference>
<sequence length="277" mass="31396">MIVFVDKMRDRFGVELVCRVMRQAEVGFLTARGYRAAQARPASARQLRDELLIPEITRLHAENYGVYGVRKMHALLRRQGWVIGRDQTGRLMRIAGVHGVKRSKKVFTTKSAPANEKPKDLVQRRFTADAPRRLWVADVTYVATWSGFAYVAFVTDVFSRRIVGWNVASTLKADILPLQALNMAAWAADGNLDGLVYHADHGSNYLAVVYTDRIEELSATPSTGTVGDSFDNAMAEAVNGLYKTELIRRRGPWRTVEQVELATLEYVWWWNNQRLHG</sequence>
<dbReference type="AlphaFoldDB" id="A0A0F0LB99"/>
<name>A0A0F0LB99_9MICO</name>
<dbReference type="Pfam" id="PF00665">
    <property type="entry name" value="rve"/>
    <property type="match status" value="1"/>
</dbReference>
<evidence type="ECO:0000256" key="1">
    <source>
        <dbReference type="ARBA" id="ARBA00002286"/>
    </source>
</evidence>
<dbReference type="GO" id="GO:0003676">
    <property type="term" value="F:nucleic acid binding"/>
    <property type="evidence" value="ECO:0007669"/>
    <property type="project" value="InterPro"/>
</dbReference>
<evidence type="ECO:0000313" key="3">
    <source>
        <dbReference type="EMBL" id="KJL29939.1"/>
    </source>
</evidence>
<dbReference type="PATRIC" id="fig|582680.7.peg.312"/>
<dbReference type="InterPro" id="IPR036397">
    <property type="entry name" value="RNaseH_sf"/>
</dbReference>
<reference evidence="3 4" key="1">
    <citation type="submission" date="2015-02" db="EMBL/GenBank/DDBJ databases">
        <title>Draft genome sequences of ten Microbacterium spp. with emphasis on heavy metal contaminated environments.</title>
        <authorList>
            <person name="Corretto E."/>
        </authorList>
    </citation>
    <scope>NUCLEOTIDE SEQUENCE [LARGE SCALE GENOMIC DNA]</scope>
    <source>
        <strain evidence="3 4">DSM 23848</strain>
    </source>
</reference>
<dbReference type="InterPro" id="IPR025948">
    <property type="entry name" value="HTH-like_dom"/>
</dbReference>
<dbReference type="Proteomes" id="UP000033448">
    <property type="component" value="Unassembled WGS sequence"/>
</dbReference>
<dbReference type="Gene3D" id="3.30.420.10">
    <property type="entry name" value="Ribonuclease H-like superfamily/Ribonuclease H"/>
    <property type="match status" value="1"/>
</dbReference>
<dbReference type="NCBIfam" id="NF033516">
    <property type="entry name" value="transpos_IS3"/>
    <property type="match status" value="1"/>
</dbReference>
<dbReference type="PANTHER" id="PTHR46889">
    <property type="entry name" value="TRANSPOSASE INSF FOR INSERTION SEQUENCE IS3B-RELATED"/>
    <property type="match status" value="1"/>
</dbReference>
<evidence type="ECO:0000313" key="4">
    <source>
        <dbReference type="Proteomes" id="UP000033448"/>
    </source>
</evidence>